<dbReference type="Gene3D" id="3.40.50.150">
    <property type="entry name" value="Vaccinia Virus protein VP39"/>
    <property type="match status" value="1"/>
</dbReference>
<proteinExistence type="predicted"/>
<dbReference type="CDD" id="cd02440">
    <property type="entry name" value="AdoMet_MTases"/>
    <property type="match status" value="1"/>
</dbReference>
<feature type="domain" description="Methyltransferase" evidence="2">
    <location>
        <begin position="173"/>
        <end position="283"/>
    </location>
</feature>
<dbReference type="GO" id="GO:0032259">
    <property type="term" value="P:methylation"/>
    <property type="evidence" value="ECO:0007669"/>
    <property type="project" value="UniProtKB-KW"/>
</dbReference>
<dbReference type="InterPro" id="IPR036390">
    <property type="entry name" value="WH_DNA-bd_sf"/>
</dbReference>
<evidence type="ECO:0000256" key="1">
    <source>
        <dbReference type="SAM" id="Phobius"/>
    </source>
</evidence>
<dbReference type="GO" id="GO:0008168">
    <property type="term" value="F:methyltransferase activity"/>
    <property type="evidence" value="ECO:0007669"/>
    <property type="project" value="UniProtKB-KW"/>
</dbReference>
<keyword evidence="1" id="KW-0472">Membrane</keyword>
<organism evidence="4 5">
    <name type="scientific">Solirubrobacter ginsenosidimutans</name>
    <dbReference type="NCBI Taxonomy" id="490573"/>
    <lineage>
        <taxon>Bacteria</taxon>
        <taxon>Bacillati</taxon>
        <taxon>Actinomycetota</taxon>
        <taxon>Thermoleophilia</taxon>
        <taxon>Solirubrobacterales</taxon>
        <taxon>Solirubrobacteraceae</taxon>
        <taxon>Solirubrobacter</taxon>
    </lineage>
</organism>
<comment type="caution">
    <text evidence="4">The sequence shown here is derived from an EMBL/GenBank/DDBJ whole genome shotgun (WGS) entry which is preliminary data.</text>
</comment>
<dbReference type="Gene3D" id="1.10.10.10">
    <property type="entry name" value="Winged helix-like DNA-binding domain superfamily/Winged helix DNA-binding domain"/>
    <property type="match status" value="1"/>
</dbReference>
<reference evidence="4" key="1">
    <citation type="submission" date="2022-10" db="EMBL/GenBank/DDBJ databases">
        <title>The WGS of Solirubrobacter ginsenosidimutans DSM 21036.</title>
        <authorList>
            <person name="Jiang Z."/>
        </authorList>
    </citation>
    <scope>NUCLEOTIDE SEQUENCE</scope>
    <source>
        <strain evidence="4">DSM 21036</strain>
    </source>
</reference>
<evidence type="ECO:0000313" key="5">
    <source>
        <dbReference type="Proteomes" id="UP001149140"/>
    </source>
</evidence>
<dbReference type="AlphaFoldDB" id="A0A9X3S237"/>
<protein>
    <submittedName>
        <fullName evidence="4">Class I SAM-dependent methyltransferase</fullName>
    </submittedName>
</protein>
<dbReference type="SUPFAM" id="SSF46785">
    <property type="entry name" value="Winged helix' DNA-binding domain"/>
    <property type="match status" value="1"/>
</dbReference>
<feature type="domain" description="S-adenosylmethionine-dependent methyltransferase Rv2258c-like winged HTH" evidence="3">
    <location>
        <begin position="27"/>
        <end position="96"/>
    </location>
</feature>
<dbReference type="SUPFAM" id="SSF53335">
    <property type="entry name" value="S-adenosyl-L-methionine-dependent methyltransferases"/>
    <property type="match status" value="1"/>
</dbReference>
<evidence type="ECO:0000259" key="2">
    <source>
        <dbReference type="Pfam" id="PF13847"/>
    </source>
</evidence>
<name>A0A9X3S237_9ACTN</name>
<gene>
    <name evidence="4" type="ORF">OM076_11040</name>
</gene>
<dbReference type="InterPro" id="IPR025714">
    <property type="entry name" value="Methyltranfer_dom"/>
</dbReference>
<accession>A0A9X3S237</accession>
<dbReference type="RefSeq" id="WP_270039868.1">
    <property type="nucleotide sequence ID" value="NZ_JAPDOD010000007.1"/>
</dbReference>
<dbReference type="InterPro" id="IPR036388">
    <property type="entry name" value="WH-like_DNA-bd_sf"/>
</dbReference>
<keyword evidence="5" id="KW-1185">Reference proteome</keyword>
<dbReference type="InterPro" id="IPR048711">
    <property type="entry name" value="WHD_Rv2258c"/>
</dbReference>
<sequence length="354" mass="37515">MSLTIDETRVEAFVGLIATDVGAALNTALVAIGDRLGLYRAMADAQPVSAADLAARTSTQERYVREWLNTQAASGYLTYDAATDRYTLPAEHAFVLADESSPLAMAGMFHAAGAVIDGRARVEERFRSGGGVGWHEHDDGLFCGTERAFAANYRAQLVQAWLPALDGVVEKLERGARVADVGCGHGASAILMAQAFPASTFDGFDTHAASIDTARRRAAEAGVDDRVRFTLAAAHDYPGEDYDLVCFFDALHDMGDPAGAARHSRAALAADGTALIVEPYAGDRIEENLNPVGRFYYGMSTLVCTPGALAQPGGVALGTQAGEARLTEVLRAGGFTHVRRAAETPLNLILEARP</sequence>
<evidence type="ECO:0000313" key="4">
    <source>
        <dbReference type="EMBL" id="MDA0160801.1"/>
    </source>
</evidence>
<keyword evidence="4" id="KW-0808">Transferase</keyword>
<feature type="transmembrane region" description="Helical" evidence="1">
    <location>
        <begin position="12"/>
        <end position="32"/>
    </location>
</feature>
<dbReference type="EMBL" id="JAPDOD010000007">
    <property type="protein sequence ID" value="MDA0160801.1"/>
    <property type="molecule type" value="Genomic_DNA"/>
</dbReference>
<dbReference type="PANTHER" id="PTHR45128">
    <property type="entry name" value="METHYLTRANSFERASE TYPE 11"/>
    <property type="match status" value="1"/>
</dbReference>
<keyword evidence="1" id="KW-1133">Transmembrane helix</keyword>
<dbReference type="InterPro" id="IPR029063">
    <property type="entry name" value="SAM-dependent_MTases_sf"/>
</dbReference>
<evidence type="ECO:0000259" key="3">
    <source>
        <dbReference type="Pfam" id="PF21320"/>
    </source>
</evidence>
<dbReference type="Pfam" id="PF13847">
    <property type="entry name" value="Methyltransf_31"/>
    <property type="match status" value="1"/>
</dbReference>
<dbReference type="InterPro" id="IPR053173">
    <property type="entry name" value="SAM-binding_MTase"/>
</dbReference>
<dbReference type="Proteomes" id="UP001149140">
    <property type="component" value="Unassembled WGS sequence"/>
</dbReference>
<dbReference type="PANTHER" id="PTHR45128:SF2">
    <property type="entry name" value="METHYLTRANSFERASE DOMAIN-CONTAINING PROTEIN"/>
    <property type="match status" value="1"/>
</dbReference>
<dbReference type="Pfam" id="PF21320">
    <property type="entry name" value="WHD_Rv2258c"/>
    <property type="match status" value="1"/>
</dbReference>
<keyword evidence="4" id="KW-0489">Methyltransferase</keyword>
<keyword evidence="1" id="KW-0812">Transmembrane</keyword>